<gene>
    <name evidence="2" type="ORF">L21SP4_00034</name>
</gene>
<proteinExistence type="predicted"/>
<feature type="transmembrane region" description="Helical" evidence="1">
    <location>
        <begin position="119"/>
        <end position="141"/>
    </location>
</feature>
<organism evidence="2 3">
    <name type="scientific">Kiritimatiella glycovorans</name>
    <dbReference type="NCBI Taxonomy" id="1307763"/>
    <lineage>
        <taxon>Bacteria</taxon>
        <taxon>Pseudomonadati</taxon>
        <taxon>Kiritimatiellota</taxon>
        <taxon>Kiritimatiellia</taxon>
        <taxon>Kiritimatiellales</taxon>
        <taxon>Kiritimatiellaceae</taxon>
        <taxon>Kiritimatiella</taxon>
    </lineage>
</organism>
<feature type="transmembrane region" description="Helical" evidence="1">
    <location>
        <begin position="85"/>
        <end position="107"/>
    </location>
</feature>
<dbReference type="RefSeq" id="WP_052880768.1">
    <property type="nucleotide sequence ID" value="NZ_CP010904.1"/>
</dbReference>
<dbReference type="InterPro" id="IPR024464">
    <property type="entry name" value="DUF2391"/>
</dbReference>
<protein>
    <recommendedName>
        <fullName evidence="4">Integral membrane protein</fullName>
    </recommendedName>
</protein>
<keyword evidence="1" id="KW-0472">Membrane</keyword>
<sequence>MNEREQSRSTESASSGGMVRRIGGYLHRVVPVAGGAGKAAQYVLLPLMVEFRPRDLMQVIVGASILAVPVAFTEETWRLGETLPAGNVIALSTISLLFIGLFVYFNFYRYVFREHVVEYVKRVAAIYLLSLFVVGVLLSLIGKCPWGTDAVLALKRILIVAFPASMSAAVSDTLK</sequence>
<dbReference type="Proteomes" id="UP000035268">
    <property type="component" value="Chromosome"/>
</dbReference>
<evidence type="ECO:0008006" key="4">
    <source>
        <dbReference type="Google" id="ProtNLM"/>
    </source>
</evidence>
<keyword evidence="1" id="KW-0812">Transmembrane</keyword>
<dbReference type="KEGG" id="vbl:L21SP4_00034"/>
<evidence type="ECO:0000256" key="1">
    <source>
        <dbReference type="SAM" id="Phobius"/>
    </source>
</evidence>
<reference evidence="3" key="1">
    <citation type="submission" date="2015-02" db="EMBL/GenBank/DDBJ databases">
        <title>Description and complete genome sequence of the first cultured representative of the subdivision 5 of the Verrucomicrobia phylum.</title>
        <authorList>
            <person name="Spring S."/>
            <person name="Bunk B."/>
            <person name="Sproer C."/>
            <person name="Klenk H.-P."/>
        </authorList>
    </citation>
    <scope>NUCLEOTIDE SEQUENCE [LARGE SCALE GENOMIC DNA]</scope>
    <source>
        <strain evidence="3">L21-Fru-AB</strain>
    </source>
</reference>
<feature type="transmembrane region" description="Helical" evidence="1">
    <location>
        <begin position="56"/>
        <end position="73"/>
    </location>
</feature>
<dbReference type="AlphaFoldDB" id="A0A0G3EAP4"/>
<dbReference type="STRING" id="1307763.L21SP4_00034"/>
<reference evidence="2 3" key="2">
    <citation type="journal article" date="2016" name="ISME J.">
        <title>Characterization of the first cultured representative of Verrucomicrobia subdivision 5 indicates the proposal of a novel phylum.</title>
        <authorList>
            <person name="Spring S."/>
            <person name="Bunk B."/>
            <person name="Sproer C."/>
            <person name="Schumann P."/>
            <person name="Rohde M."/>
            <person name="Tindall B.J."/>
            <person name="Klenk H.P."/>
        </authorList>
    </citation>
    <scope>NUCLEOTIDE SEQUENCE [LARGE SCALE GENOMIC DNA]</scope>
    <source>
        <strain evidence="2 3">L21-Fru-AB</strain>
    </source>
</reference>
<keyword evidence="1" id="KW-1133">Transmembrane helix</keyword>
<keyword evidence="3" id="KW-1185">Reference proteome</keyword>
<accession>A0A0G3EAP4</accession>
<dbReference type="OrthoDB" id="5349036at2"/>
<dbReference type="Pfam" id="PF09622">
    <property type="entry name" value="DUF2391"/>
    <property type="match status" value="1"/>
</dbReference>
<dbReference type="EMBL" id="CP010904">
    <property type="protein sequence ID" value="AKJ63323.1"/>
    <property type="molecule type" value="Genomic_DNA"/>
</dbReference>
<evidence type="ECO:0000313" key="3">
    <source>
        <dbReference type="Proteomes" id="UP000035268"/>
    </source>
</evidence>
<evidence type="ECO:0000313" key="2">
    <source>
        <dbReference type="EMBL" id="AKJ63323.1"/>
    </source>
</evidence>
<name>A0A0G3EAP4_9BACT</name>